<dbReference type="Pfam" id="PF07963">
    <property type="entry name" value="N_methyl"/>
    <property type="match status" value="1"/>
</dbReference>
<evidence type="ECO:0000313" key="3">
    <source>
        <dbReference type="Proteomes" id="UP001056681"/>
    </source>
</evidence>
<reference evidence="2" key="1">
    <citation type="submission" date="2020-10" db="EMBL/GenBank/DDBJ databases">
        <title>Whole-genome sequence of Luteibacter sp. EIF3.</title>
        <authorList>
            <person name="Friedrich I."/>
            <person name="Hertel R."/>
            <person name="Daniel R."/>
        </authorList>
    </citation>
    <scope>NUCLEOTIDE SEQUENCE</scope>
    <source>
        <strain evidence="2">EIF3</strain>
    </source>
</reference>
<proteinExistence type="predicted"/>
<evidence type="ECO:0000313" key="2">
    <source>
        <dbReference type="EMBL" id="URL59920.1"/>
    </source>
</evidence>
<protein>
    <submittedName>
        <fullName evidence="2">Prepilin-type N-terminal cleavage/methylation domain-containing protein</fullName>
    </submittedName>
</protein>
<name>A0ABY4T6Q1_9GAMM</name>
<sequence length="156" mass="16287">MRSASGSSLIECLVAMAVFAIGAACNATWTMQSMAAHARASRLNAATTIAASLVAHIRANPEGAVAYDEESADDTGMPRTSSAGSQSDARHHTTDDGCDASCLARRLAQDNVRGFHAELARRVGPAAAGRVACDAARCTITVTWADRPVLAWAFRP</sequence>
<dbReference type="NCBIfam" id="TIGR02532">
    <property type="entry name" value="IV_pilin_GFxxxE"/>
    <property type="match status" value="1"/>
</dbReference>
<dbReference type="EMBL" id="CP063231">
    <property type="protein sequence ID" value="URL59920.1"/>
    <property type="molecule type" value="Genomic_DNA"/>
</dbReference>
<organism evidence="2 3">
    <name type="scientific">Luteibacter flocculans</name>
    <dbReference type="NCBI Taxonomy" id="2780091"/>
    <lineage>
        <taxon>Bacteria</taxon>
        <taxon>Pseudomonadati</taxon>
        <taxon>Pseudomonadota</taxon>
        <taxon>Gammaproteobacteria</taxon>
        <taxon>Lysobacterales</taxon>
        <taxon>Rhodanobacteraceae</taxon>
        <taxon>Luteibacter</taxon>
    </lineage>
</organism>
<evidence type="ECO:0000256" key="1">
    <source>
        <dbReference type="SAM" id="MobiDB-lite"/>
    </source>
</evidence>
<gene>
    <name evidence="2" type="ORF">IM816_07490</name>
</gene>
<dbReference type="PROSITE" id="PS51257">
    <property type="entry name" value="PROKAR_LIPOPROTEIN"/>
    <property type="match status" value="1"/>
</dbReference>
<dbReference type="InterPro" id="IPR012902">
    <property type="entry name" value="N_methyl_site"/>
</dbReference>
<feature type="region of interest" description="Disordered" evidence="1">
    <location>
        <begin position="66"/>
        <end position="94"/>
    </location>
</feature>
<dbReference type="RefSeq" id="WP_250340391.1">
    <property type="nucleotide sequence ID" value="NZ_CP063231.1"/>
</dbReference>
<dbReference type="Proteomes" id="UP001056681">
    <property type="component" value="Chromosome"/>
</dbReference>
<feature type="compositionally biased region" description="Polar residues" evidence="1">
    <location>
        <begin position="78"/>
        <end position="87"/>
    </location>
</feature>
<accession>A0ABY4T6Q1</accession>
<keyword evidence="3" id="KW-1185">Reference proteome</keyword>